<organism evidence="1 2">
    <name type="scientific">Vibrio parahaemolyticus</name>
    <dbReference type="NCBI Taxonomy" id="670"/>
    <lineage>
        <taxon>Bacteria</taxon>
        <taxon>Pseudomonadati</taxon>
        <taxon>Pseudomonadota</taxon>
        <taxon>Gammaproteobacteria</taxon>
        <taxon>Vibrionales</taxon>
        <taxon>Vibrionaceae</taxon>
        <taxon>Vibrio</taxon>
    </lineage>
</organism>
<dbReference type="AlphaFoldDB" id="A0AAW8PYN6"/>
<reference evidence="1" key="1">
    <citation type="submission" date="2023-06" db="EMBL/GenBank/DDBJ databases">
        <title>Genomic Diversity of Vibrio spp. and Metagenomic Analysis of Pathogens in Florida Gulf Coastal Waters Following Hurricane Ian.</title>
        <authorList>
            <person name="Brumfield K.D."/>
        </authorList>
    </citation>
    <scope>NUCLEOTIDE SEQUENCE</scope>
    <source>
        <strain evidence="1">WBS2B-138</strain>
    </source>
</reference>
<proteinExistence type="predicted"/>
<dbReference type="RefSeq" id="WP_311019977.1">
    <property type="nucleotide sequence ID" value="NZ_JAUHGG010000003.1"/>
</dbReference>
<gene>
    <name evidence="1" type="ORF">QX249_10670</name>
</gene>
<name>A0AAW8PYN6_VIBPH</name>
<accession>A0AAW8PYN6</accession>
<sequence>MKVSSKNLDLLKLIQSAEKHSLIEAFSQSILGYTDAYYPKAELSPEIAQRLNGLSELLPYSVMQEMARYKAMRKLEKVSEVISLNGACVGARIISTDPNLEQIQAEYEDIDFSKCEEIARRNFSTRRAQLAA</sequence>
<dbReference type="EMBL" id="JAUHGG010000003">
    <property type="protein sequence ID" value="MDS1821124.1"/>
    <property type="molecule type" value="Genomic_DNA"/>
</dbReference>
<evidence type="ECO:0000313" key="1">
    <source>
        <dbReference type="EMBL" id="MDS1821124.1"/>
    </source>
</evidence>
<comment type="caution">
    <text evidence="1">The sequence shown here is derived from an EMBL/GenBank/DDBJ whole genome shotgun (WGS) entry which is preliminary data.</text>
</comment>
<evidence type="ECO:0000313" key="2">
    <source>
        <dbReference type="Proteomes" id="UP001253193"/>
    </source>
</evidence>
<protein>
    <submittedName>
        <fullName evidence="1">Uncharacterized protein</fullName>
    </submittedName>
</protein>
<dbReference type="Proteomes" id="UP001253193">
    <property type="component" value="Unassembled WGS sequence"/>
</dbReference>